<feature type="region of interest" description="Disordered" evidence="6">
    <location>
        <begin position="306"/>
        <end position="325"/>
    </location>
</feature>
<feature type="transmembrane region" description="Helical" evidence="7">
    <location>
        <begin position="98"/>
        <end position="124"/>
    </location>
</feature>
<feature type="transmembrane region" description="Helical" evidence="7">
    <location>
        <begin position="55"/>
        <end position="78"/>
    </location>
</feature>
<evidence type="ECO:0000313" key="9">
    <source>
        <dbReference type="EMBL" id="GAB1320897.1"/>
    </source>
</evidence>
<evidence type="ECO:0000313" key="10">
    <source>
        <dbReference type="Proteomes" id="UP001628179"/>
    </source>
</evidence>
<evidence type="ECO:0000256" key="5">
    <source>
        <dbReference type="ARBA" id="ARBA00038359"/>
    </source>
</evidence>
<name>A0ABQ0GT49_9PEZI</name>
<evidence type="ECO:0000256" key="4">
    <source>
        <dbReference type="ARBA" id="ARBA00023136"/>
    </source>
</evidence>
<dbReference type="RefSeq" id="XP_070922627.1">
    <property type="nucleotide sequence ID" value="XM_071066526.1"/>
</dbReference>
<feature type="region of interest" description="Disordered" evidence="6">
    <location>
        <begin position="356"/>
        <end position="395"/>
    </location>
</feature>
<gene>
    <name evidence="9" type="ORF">MFIFM68171_11107</name>
</gene>
<comment type="similarity">
    <text evidence="5">Belongs to the SAT4 family.</text>
</comment>
<evidence type="ECO:0000256" key="3">
    <source>
        <dbReference type="ARBA" id="ARBA00022989"/>
    </source>
</evidence>
<feature type="transmembrane region" description="Helical" evidence="7">
    <location>
        <begin position="136"/>
        <end position="163"/>
    </location>
</feature>
<dbReference type="Proteomes" id="UP001628179">
    <property type="component" value="Unassembled WGS sequence"/>
</dbReference>
<sequence length="395" mass="43575">MNATEAFPGPPPDPDAFYGQPVVPVAAFTIVLSTVFVGMRFWSRAVILRAVLLEDWLLLLAWIFAVTTSATNVVQLEFGLGRQFMTLSQESLVKYLKLSVAINIIYALTLTFVKLSILCLYLRAINYGYVRLATKIMLGIVLVTHAWIIASLFTVCVPLDAFWDFSKRPAYCHEFSVYWSHSAINISTDFLIFSLPLTVFHKLRIPRRQKIALYFVFLLAFFVCIVSLVRTLLFRNGVAVADAGTVVIACWTMVEVNVAVTCACLTTIKPLIARLFPSLLVRSLGDGGANDGQDAAGGIETIGRARRARRPHHHHHHHRDPLESDLMTTMIMTTTATTTTATFIGSEKSSSTVAELKAGGKDEGDVVIPTEPANASPDTAPRARGEEPGQHWDHV</sequence>
<organism evidence="9 10">
    <name type="scientific">Madurella fahalii</name>
    <dbReference type="NCBI Taxonomy" id="1157608"/>
    <lineage>
        <taxon>Eukaryota</taxon>
        <taxon>Fungi</taxon>
        <taxon>Dikarya</taxon>
        <taxon>Ascomycota</taxon>
        <taxon>Pezizomycotina</taxon>
        <taxon>Sordariomycetes</taxon>
        <taxon>Sordariomycetidae</taxon>
        <taxon>Sordariales</taxon>
        <taxon>Sordariales incertae sedis</taxon>
        <taxon>Madurella</taxon>
    </lineage>
</organism>
<evidence type="ECO:0000256" key="1">
    <source>
        <dbReference type="ARBA" id="ARBA00004141"/>
    </source>
</evidence>
<dbReference type="InterPro" id="IPR052337">
    <property type="entry name" value="SAT4-like"/>
</dbReference>
<evidence type="ECO:0000256" key="7">
    <source>
        <dbReference type="SAM" id="Phobius"/>
    </source>
</evidence>
<feature type="transmembrane region" description="Helical" evidence="7">
    <location>
        <begin position="22"/>
        <end position="43"/>
    </location>
</feature>
<feature type="domain" description="Rhodopsin" evidence="8">
    <location>
        <begin position="39"/>
        <end position="274"/>
    </location>
</feature>
<dbReference type="EMBL" id="BAAFSV010000006">
    <property type="protein sequence ID" value="GAB1320897.1"/>
    <property type="molecule type" value="Genomic_DNA"/>
</dbReference>
<feature type="transmembrane region" description="Helical" evidence="7">
    <location>
        <begin position="246"/>
        <end position="268"/>
    </location>
</feature>
<comment type="subcellular location">
    <subcellularLocation>
        <location evidence="1">Membrane</location>
        <topology evidence="1">Multi-pass membrane protein</topology>
    </subcellularLocation>
</comment>
<accession>A0ABQ0GT49</accession>
<proteinExistence type="inferred from homology"/>
<keyword evidence="3 7" id="KW-1133">Transmembrane helix</keyword>
<evidence type="ECO:0000256" key="2">
    <source>
        <dbReference type="ARBA" id="ARBA00022692"/>
    </source>
</evidence>
<dbReference type="GeneID" id="98181849"/>
<comment type="caution">
    <text evidence="9">The sequence shown here is derived from an EMBL/GenBank/DDBJ whole genome shotgun (WGS) entry which is preliminary data.</text>
</comment>
<protein>
    <submittedName>
        <fullName evidence="9">Rhodopsin domain-containing protein</fullName>
    </submittedName>
</protein>
<reference evidence="9 10" key="1">
    <citation type="submission" date="2024-09" db="EMBL/GenBank/DDBJ databases">
        <title>Itraconazole resistance in Madurella fahalii resulting from another homologue of gene encoding cytochrome P450 14-alpha sterol demethylase (CYP51).</title>
        <authorList>
            <person name="Yoshioka I."/>
            <person name="Fahal A.H."/>
            <person name="Kaneko S."/>
            <person name="Yaguchi T."/>
        </authorList>
    </citation>
    <scope>NUCLEOTIDE SEQUENCE [LARGE SCALE GENOMIC DNA]</scope>
    <source>
        <strain evidence="9 10">IFM 68171</strain>
    </source>
</reference>
<feature type="transmembrane region" description="Helical" evidence="7">
    <location>
        <begin position="212"/>
        <end position="234"/>
    </location>
</feature>
<evidence type="ECO:0000256" key="6">
    <source>
        <dbReference type="SAM" id="MobiDB-lite"/>
    </source>
</evidence>
<dbReference type="InterPro" id="IPR049326">
    <property type="entry name" value="Rhodopsin_dom_fungi"/>
</dbReference>
<feature type="compositionally biased region" description="Basic and acidic residues" evidence="6">
    <location>
        <begin position="381"/>
        <end position="395"/>
    </location>
</feature>
<keyword evidence="2 7" id="KW-0812">Transmembrane</keyword>
<keyword evidence="10" id="KW-1185">Reference proteome</keyword>
<keyword evidence="4 7" id="KW-0472">Membrane</keyword>
<feature type="compositionally biased region" description="Basic residues" evidence="6">
    <location>
        <begin position="306"/>
        <end position="319"/>
    </location>
</feature>
<dbReference type="Pfam" id="PF20684">
    <property type="entry name" value="Fung_rhodopsin"/>
    <property type="match status" value="1"/>
</dbReference>
<dbReference type="PANTHER" id="PTHR33048">
    <property type="entry name" value="PTH11-LIKE INTEGRAL MEMBRANE PROTEIN (AFU_ORTHOLOGUE AFUA_5G11245)"/>
    <property type="match status" value="1"/>
</dbReference>
<dbReference type="PANTHER" id="PTHR33048:SF47">
    <property type="entry name" value="INTEGRAL MEMBRANE PROTEIN-RELATED"/>
    <property type="match status" value="1"/>
</dbReference>
<evidence type="ECO:0000259" key="8">
    <source>
        <dbReference type="Pfam" id="PF20684"/>
    </source>
</evidence>
<feature type="transmembrane region" description="Helical" evidence="7">
    <location>
        <begin position="183"/>
        <end position="200"/>
    </location>
</feature>